<organism evidence="5 6">
    <name type="scientific">Pseudooceanicola batsensis (strain ATCC BAA-863 / DSM 15984 / KCTC 12145 / HTCC2597)</name>
    <name type="common">Oceanicola batsensis</name>
    <dbReference type="NCBI Taxonomy" id="252305"/>
    <lineage>
        <taxon>Bacteria</taxon>
        <taxon>Pseudomonadati</taxon>
        <taxon>Pseudomonadota</taxon>
        <taxon>Alphaproteobacteria</taxon>
        <taxon>Rhodobacterales</taxon>
        <taxon>Paracoccaceae</taxon>
        <taxon>Pseudooceanicola</taxon>
    </lineage>
</organism>
<evidence type="ECO:0000259" key="4">
    <source>
        <dbReference type="PROSITE" id="PS50110"/>
    </source>
</evidence>
<reference evidence="5 6" key="1">
    <citation type="journal article" date="2010" name="J. Bacteriol.">
        <title>Genome sequences of Oceanicola granulosus HTCC2516(T) and Oceanicola batsensis HTCC2597(TDelta).</title>
        <authorList>
            <person name="Thrash J.C."/>
            <person name="Cho J.C."/>
            <person name="Vergin K.L."/>
            <person name="Giovannoni S.J."/>
        </authorList>
    </citation>
    <scope>NUCLEOTIDE SEQUENCE [LARGE SCALE GENOMIC DNA]</scope>
    <source>
        <strain evidence="6">ATCC BAA-863 / DSM 15984 / KCTC 12145 / HTCC2597</strain>
    </source>
</reference>
<dbReference type="STRING" id="252305.OB2597_20011"/>
<keyword evidence="2" id="KW-0902">Two-component regulatory system</keyword>
<feature type="domain" description="Response regulatory" evidence="4">
    <location>
        <begin position="2"/>
        <end position="119"/>
    </location>
</feature>
<evidence type="ECO:0000256" key="3">
    <source>
        <dbReference type="PROSITE-ProRule" id="PRU00169"/>
    </source>
</evidence>
<evidence type="ECO:0000256" key="1">
    <source>
        <dbReference type="ARBA" id="ARBA00022553"/>
    </source>
</evidence>
<dbReference type="SMART" id="SM00448">
    <property type="entry name" value="REC"/>
    <property type="match status" value="1"/>
</dbReference>
<dbReference type="InterPro" id="IPR001789">
    <property type="entry name" value="Sig_transdc_resp-reg_receiver"/>
</dbReference>
<dbReference type="PANTHER" id="PTHR44591">
    <property type="entry name" value="STRESS RESPONSE REGULATOR PROTEIN 1"/>
    <property type="match status" value="1"/>
</dbReference>
<proteinExistence type="predicted"/>
<dbReference type="EMBL" id="AAMO01000008">
    <property type="protein sequence ID" value="EAQ02403.1"/>
    <property type="molecule type" value="Genomic_DNA"/>
</dbReference>
<gene>
    <name evidence="5" type="ORF">OB2597_20011</name>
</gene>
<dbReference type="AlphaFoldDB" id="A3U0W2"/>
<evidence type="ECO:0000313" key="6">
    <source>
        <dbReference type="Proteomes" id="UP000004318"/>
    </source>
</evidence>
<dbReference type="Pfam" id="PF00072">
    <property type="entry name" value="Response_reg"/>
    <property type="match status" value="1"/>
</dbReference>
<dbReference type="PROSITE" id="PS50110">
    <property type="entry name" value="RESPONSE_REGULATORY"/>
    <property type="match status" value="1"/>
</dbReference>
<keyword evidence="6" id="KW-1185">Reference proteome</keyword>
<name>A3U0W2_PSEBH</name>
<dbReference type="RefSeq" id="WP_009803945.1">
    <property type="nucleotide sequence ID" value="NZ_AAMO01000008.1"/>
</dbReference>
<protein>
    <submittedName>
        <fullName evidence="5">Two-component response regulator</fullName>
    </submittedName>
</protein>
<evidence type="ECO:0000313" key="5">
    <source>
        <dbReference type="EMBL" id="EAQ02403.1"/>
    </source>
</evidence>
<dbReference type="PANTHER" id="PTHR44591:SF14">
    <property type="entry name" value="PROTEIN PILG"/>
    <property type="match status" value="1"/>
</dbReference>
<dbReference type="OrthoDB" id="9800897at2"/>
<dbReference type="Proteomes" id="UP000004318">
    <property type="component" value="Unassembled WGS sequence"/>
</dbReference>
<keyword evidence="1 3" id="KW-0597">Phosphoprotein</keyword>
<dbReference type="GO" id="GO:0000160">
    <property type="term" value="P:phosphorelay signal transduction system"/>
    <property type="evidence" value="ECO:0007669"/>
    <property type="project" value="UniProtKB-KW"/>
</dbReference>
<sequence>MNVLFVDDEADIRELIELAIMTEPDIEATFAASGTEAMSLLATQTFDVMLLDVMMPPPDGLDVLRAARANADQGDAIIVMCTARTSAESEAEFRALGADHILHKPFKPLKLAEYIRSLT</sequence>
<accession>A3U0W2</accession>
<dbReference type="Gene3D" id="3.40.50.2300">
    <property type="match status" value="1"/>
</dbReference>
<dbReference type="InterPro" id="IPR050595">
    <property type="entry name" value="Bact_response_regulator"/>
</dbReference>
<evidence type="ECO:0000256" key="2">
    <source>
        <dbReference type="ARBA" id="ARBA00023012"/>
    </source>
</evidence>
<dbReference type="HOGENOM" id="CLU_000445_69_17_5"/>
<comment type="caution">
    <text evidence="5">The sequence shown here is derived from an EMBL/GenBank/DDBJ whole genome shotgun (WGS) entry which is preliminary data.</text>
</comment>
<dbReference type="InterPro" id="IPR011006">
    <property type="entry name" value="CheY-like_superfamily"/>
</dbReference>
<dbReference type="SUPFAM" id="SSF52172">
    <property type="entry name" value="CheY-like"/>
    <property type="match status" value="1"/>
</dbReference>
<feature type="modified residue" description="4-aspartylphosphate" evidence="3">
    <location>
        <position position="52"/>
    </location>
</feature>